<dbReference type="EMBL" id="CAPB01000039">
    <property type="protein sequence ID" value="CCO95123.1"/>
    <property type="molecule type" value="Genomic_DNA"/>
</dbReference>
<evidence type="ECO:0000256" key="4">
    <source>
        <dbReference type="ARBA" id="ARBA00022989"/>
    </source>
</evidence>
<dbReference type="RefSeq" id="WP_004160035.1">
    <property type="nucleotide sequence ID" value="NZ_BAYW01000023.1"/>
</dbReference>
<dbReference type="GO" id="GO:0019901">
    <property type="term" value="F:protein kinase binding"/>
    <property type="evidence" value="ECO:0007669"/>
    <property type="project" value="UniProtKB-UniRule"/>
</dbReference>
<comment type="subunit">
    <text evidence="6">Interacts with EnvZ.</text>
</comment>
<sequence length="130" mass="14544">MTTASIKKRDPRRRLLPWLIVAFVALIGLAMIPALFRHDSTLQIRASRQGVSLPDGFYVYQTLSAQGIHIQSITPEQDSLVIRFDSPEQSYAAERVLRKLFAQSFDIAHQPGPGAASWINRISLLPQFVG</sequence>
<feature type="transmembrane region" description="Helical" evidence="6">
    <location>
        <begin position="15"/>
        <end position="36"/>
    </location>
</feature>
<dbReference type="Gene3D" id="3.30.70.260">
    <property type="match status" value="1"/>
</dbReference>
<feature type="domain" description="SecD export protein N-terminal TM" evidence="7">
    <location>
        <begin position="18"/>
        <end position="108"/>
    </location>
</feature>
<reference evidence="8 9" key="1">
    <citation type="submission" date="2012-11" db="EMBL/GenBank/DDBJ databases">
        <authorList>
            <person name="Linke B."/>
        </authorList>
    </citation>
    <scope>NUCLEOTIDE SEQUENCE [LARGE SCALE GENOMIC DNA]</scope>
    <source>
        <strain evidence="9">CFBP 1232</strain>
    </source>
</reference>
<comment type="function">
    <text evidence="6">Modulates the activity of the EnvZ/OmpR two-component regulatory system, probably by directly modulating EnvZ enzymatic activity and increasing stability of phosphorylated OmpR.</text>
</comment>
<dbReference type="NCBIfam" id="NF007915">
    <property type="entry name" value="PRK10629.1"/>
    <property type="match status" value="1"/>
</dbReference>
<reference evidence="8 9" key="2">
    <citation type="submission" date="2013-04" db="EMBL/GenBank/DDBJ databases">
        <title>Comparative genomics of 12 strains of Erwinia amylovora identifies a pan-genome with a large conserved core and provides insights into host specificity.</title>
        <authorList>
            <person name="Mann R.A."/>
            <person name="Smits T.H.M."/>
            <person name="Buehlmann A."/>
            <person name="Blom J."/>
            <person name="Goesmann A."/>
            <person name="Frey J.E."/>
            <person name="Plummer K.M."/>
            <person name="Beer S.V."/>
            <person name="Luck J."/>
            <person name="Duffy B."/>
            <person name="Rodoni B."/>
        </authorList>
    </citation>
    <scope>NUCLEOTIDE SEQUENCE [LARGE SCALE GENOMIC DNA]</scope>
    <source>
        <strain evidence="9">CFBP 1232</strain>
    </source>
</reference>
<organism evidence="8 9">
    <name type="scientific">Erwinia amylovora NBRC 12687 = CFBP 1232</name>
    <dbReference type="NCBI Taxonomy" id="1219359"/>
    <lineage>
        <taxon>Bacteria</taxon>
        <taxon>Pseudomonadati</taxon>
        <taxon>Pseudomonadota</taxon>
        <taxon>Gammaproteobacteria</taxon>
        <taxon>Enterobacterales</taxon>
        <taxon>Erwiniaceae</taxon>
        <taxon>Erwinia</taxon>
    </lineage>
</organism>
<dbReference type="InterPro" id="IPR026574">
    <property type="entry name" value="Modulator_MzrA"/>
</dbReference>
<dbReference type="HAMAP" id="MF_00904">
    <property type="entry name" value="Modulator_MzrA"/>
    <property type="match status" value="1"/>
</dbReference>
<keyword evidence="5 6" id="KW-0472">Membrane</keyword>
<evidence type="ECO:0000256" key="6">
    <source>
        <dbReference type="HAMAP-Rule" id="MF_00904"/>
    </source>
</evidence>
<comment type="similarity">
    <text evidence="6">Belongs to the MzrA family.</text>
</comment>
<dbReference type="SMR" id="A0A831A141"/>
<dbReference type="InterPro" id="IPR027398">
    <property type="entry name" value="SecD-TM"/>
</dbReference>
<dbReference type="AlphaFoldDB" id="A0A831A141"/>
<evidence type="ECO:0000256" key="3">
    <source>
        <dbReference type="ARBA" id="ARBA00022692"/>
    </source>
</evidence>
<comment type="caution">
    <text evidence="8">The sequence shown here is derived from an EMBL/GenBank/DDBJ whole genome shotgun (WGS) entry which is preliminary data.</text>
</comment>
<proteinExistence type="inferred from homology"/>
<keyword evidence="4 6" id="KW-1133">Transmembrane helix</keyword>
<gene>
    <name evidence="6" type="primary">mzrA</name>
    <name evidence="8" type="ORF">BN437_3218</name>
</gene>
<keyword evidence="1 6" id="KW-1003">Cell membrane</keyword>
<comment type="subcellular location">
    <subcellularLocation>
        <location evidence="6">Cell inner membrane</location>
        <topology evidence="6">Single-pass membrane protein</topology>
    </subcellularLocation>
</comment>
<dbReference type="GeneID" id="97607241"/>
<evidence type="ECO:0000259" key="7">
    <source>
        <dbReference type="Pfam" id="PF13721"/>
    </source>
</evidence>
<evidence type="ECO:0000313" key="8">
    <source>
        <dbReference type="EMBL" id="CCO95123.1"/>
    </source>
</evidence>
<dbReference type="GO" id="GO:0005886">
    <property type="term" value="C:plasma membrane"/>
    <property type="evidence" value="ECO:0007669"/>
    <property type="project" value="UniProtKB-SubCell"/>
</dbReference>
<accession>A0A831A141</accession>
<name>A0A831A141_ERWAM</name>
<evidence type="ECO:0000256" key="1">
    <source>
        <dbReference type="ARBA" id="ARBA00022475"/>
    </source>
</evidence>
<dbReference type="Proteomes" id="UP000013111">
    <property type="component" value="Unassembled WGS sequence"/>
</dbReference>
<dbReference type="Pfam" id="PF13721">
    <property type="entry name" value="SecD-TM1"/>
    <property type="match status" value="1"/>
</dbReference>
<keyword evidence="3 6" id="KW-0812">Transmembrane</keyword>
<evidence type="ECO:0000313" key="9">
    <source>
        <dbReference type="Proteomes" id="UP000013111"/>
    </source>
</evidence>
<keyword evidence="2 6" id="KW-0997">Cell inner membrane</keyword>
<evidence type="ECO:0000256" key="2">
    <source>
        <dbReference type="ARBA" id="ARBA00022519"/>
    </source>
</evidence>
<protein>
    <recommendedName>
        <fullName evidence="6">Modulator protein MzrA</fullName>
    </recommendedName>
</protein>
<evidence type="ECO:0000256" key="5">
    <source>
        <dbReference type="ARBA" id="ARBA00023136"/>
    </source>
</evidence>